<dbReference type="NCBIfam" id="TIGR00072">
    <property type="entry name" value="hydrog_prot"/>
    <property type="match status" value="1"/>
</dbReference>
<dbReference type="PANTHER" id="PTHR30302:SF1">
    <property type="entry name" value="HYDROGENASE 2 MATURATION PROTEASE"/>
    <property type="match status" value="1"/>
</dbReference>
<dbReference type="SUPFAM" id="SSF53163">
    <property type="entry name" value="HybD-like"/>
    <property type="match status" value="1"/>
</dbReference>
<gene>
    <name evidence="6" type="ORF">GCM10012287_11690</name>
</gene>
<proteinExistence type="inferred from homology"/>
<dbReference type="InterPro" id="IPR000671">
    <property type="entry name" value="Peptidase_A31"/>
</dbReference>
<evidence type="ECO:0000256" key="5">
    <source>
        <dbReference type="SAM" id="MobiDB-lite"/>
    </source>
</evidence>
<dbReference type="Gene3D" id="3.40.50.1450">
    <property type="entry name" value="HybD-like"/>
    <property type="match status" value="1"/>
</dbReference>
<organism evidence="6 7">
    <name type="scientific">Streptomyces daqingensis</name>
    <dbReference type="NCBI Taxonomy" id="1472640"/>
    <lineage>
        <taxon>Bacteria</taxon>
        <taxon>Bacillati</taxon>
        <taxon>Actinomycetota</taxon>
        <taxon>Actinomycetes</taxon>
        <taxon>Kitasatosporales</taxon>
        <taxon>Streptomycetaceae</taxon>
        <taxon>Streptomyces</taxon>
    </lineage>
</organism>
<keyword evidence="3" id="KW-0064">Aspartyl protease</keyword>
<dbReference type="Pfam" id="PF01750">
    <property type="entry name" value="HycI"/>
    <property type="match status" value="1"/>
</dbReference>
<evidence type="ECO:0008006" key="8">
    <source>
        <dbReference type="Google" id="ProtNLM"/>
    </source>
</evidence>
<accession>A0ABQ2LZC0</accession>
<keyword evidence="2" id="KW-0645">Protease</keyword>
<evidence type="ECO:0000256" key="3">
    <source>
        <dbReference type="ARBA" id="ARBA00022750"/>
    </source>
</evidence>
<comment type="similarity">
    <text evidence="1">Belongs to the peptidase A31 family.</text>
</comment>
<dbReference type="EMBL" id="BMMP01000003">
    <property type="protein sequence ID" value="GGO44951.1"/>
    <property type="molecule type" value="Genomic_DNA"/>
</dbReference>
<name>A0ABQ2LZC0_9ACTN</name>
<keyword evidence="7" id="KW-1185">Reference proteome</keyword>
<feature type="compositionally biased region" description="Basic and acidic residues" evidence="5">
    <location>
        <begin position="275"/>
        <end position="287"/>
    </location>
</feature>
<reference evidence="7" key="1">
    <citation type="journal article" date="2019" name="Int. J. Syst. Evol. Microbiol.">
        <title>The Global Catalogue of Microorganisms (GCM) 10K type strain sequencing project: providing services to taxonomists for standard genome sequencing and annotation.</title>
        <authorList>
            <consortium name="The Broad Institute Genomics Platform"/>
            <consortium name="The Broad Institute Genome Sequencing Center for Infectious Disease"/>
            <person name="Wu L."/>
            <person name="Ma J."/>
        </authorList>
    </citation>
    <scope>NUCLEOTIDE SEQUENCE [LARGE SCALE GENOMIC DNA]</scope>
    <source>
        <strain evidence="7">CGMCC 4.7178</strain>
    </source>
</reference>
<evidence type="ECO:0000313" key="7">
    <source>
        <dbReference type="Proteomes" id="UP000631535"/>
    </source>
</evidence>
<dbReference type="PANTHER" id="PTHR30302">
    <property type="entry name" value="HYDROGENASE 1 MATURATION PROTEASE"/>
    <property type="match status" value="1"/>
</dbReference>
<feature type="region of interest" description="Disordered" evidence="5">
    <location>
        <begin position="262"/>
        <end position="287"/>
    </location>
</feature>
<comment type="caution">
    <text evidence="6">The sequence shown here is derived from an EMBL/GenBank/DDBJ whole genome shotgun (WGS) entry which is preliminary data.</text>
</comment>
<evidence type="ECO:0000256" key="1">
    <source>
        <dbReference type="ARBA" id="ARBA00006814"/>
    </source>
</evidence>
<dbReference type="PRINTS" id="PR00446">
    <property type="entry name" value="HYDRGNUPTAKE"/>
</dbReference>
<dbReference type="RefSeq" id="WP_308424117.1">
    <property type="nucleotide sequence ID" value="NZ_BMMP01000003.1"/>
</dbReference>
<evidence type="ECO:0000256" key="2">
    <source>
        <dbReference type="ARBA" id="ARBA00022670"/>
    </source>
</evidence>
<dbReference type="Proteomes" id="UP000631535">
    <property type="component" value="Unassembled WGS sequence"/>
</dbReference>
<evidence type="ECO:0000256" key="4">
    <source>
        <dbReference type="ARBA" id="ARBA00022801"/>
    </source>
</evidence>
<keyword evidence="4" id="KW-0378">Hydrolase</keyword>
<dbReference type="InterPro" id="IPR023430">
    <property type="entry name" value="Pept_HybD-like_dom_sf"/>
</dbReference>
<sequence>MNEVRGRTVLTGGAEVGRGSRVRLRPRHTSEIFDLELSGRTAEVEAVEEDMEGRVHLVVTLEDDDGRDFRTGLGHRFFFSPDEVEPLAGGRAGPRILIAGIGNVFLADDAFGPEVVAAMRGREVPAGVHVADFGIRGMDLAYRLQDGYDVAVLVDAAPRGGTPGTLYVIEAGTEADTRAETADGTGAGGLPEAHGMDPVQVLALARQLGGERLPRVVVLGCEPAVRMRGDEPDVLVGLSEPVQEAVGEAVVLLEELTGELLRDPGGDLSGGLDGRPGRDLSRRTVRS</sequence>
<evidence type="ECO:0000313" key="6">
    <source>
        <dbReference type="EMBL" id="GGO44951.1"/>
    </source>
</evidence>
<protein>
    <recommendedName>
        <fullName evidence="8">Hydrogenase maturation protease</fullName>
    </recommendedName>
</protein>